<dbReference type="InterPro" id="IPR043128">
    <property type="entry name" value="Rev_trsase/Diguanyl_cyclase"/>
</dbReference>
<proteinExistence type="predicted"/>
<dbReference type="RefSeq" id="WP_188750497.1">
    <property type="nucleotide sequence ID" value="NZ_BMIJ01000007.1"/>
</dbReference>
<dbReference type="InterPro" id="IPR001789">
    <property type="entry name" value="Sig_transdc_resp-reg_receiver"/>
</dbReference>
<dbReference type="PANTHER" id="PTHR45138:SF9">
    <property type="entry name" value="DIGUANYLATE CYCLASE DGCM-RELATED"/>
    <property type="match status" value="1"/>
</dbReference>
<protein>
    <recommendedName>
        <fullName evidence="1">diguanylate cyclase</fullName>
        <ecNumber evidence="1">2.7.7.65</ecNumber>
    </recommendedName>
</protein>
<organism evidence="6 7">
    <name type="scientific">Marinobacterium zhoushanense</name>
    <dbReference type="NCBI Taxonomy" id="1679163"/>
    <lineage>
        <taxon>Bacteria</taxon>
        <taxon>Pseudomonadati</taxon>
        <taxon>Pseudomonadota</taxon>
        <taxon>Gammaproteobacteria</taxon>
        <taxon>Oceanospirillales</taxon>
        <taxon>Oceanospirillaceae</taxon>
        <taxon>Marinobacterium</taxon>
    </lineage>
</organism>
<evidence type="ECO:0000259" key="5">
    <source>
        <dbReference type="PROSITE" id="PS50887"/>
    </source>
</evidence>
<dbReference type="Gene3D" id="3.40.50.2300">
    <property type="match status" value="1"/>
</dbReference>
<comment type="catalytic activity">
    <reaction evidence="2">
        <text>2 GTP = 3',3'-c-di-GMP + 2 diphosphate</text>
        <dbReference type="Rhea" id="RHEA:24898"/>
        <dbReference type="ChEBI" id="CHEBI:33019"/>
        <dbReference type="ChEBI" id="CHEBI:37565"/>
        <dbReference type="ChEBI" id="CHEBI:58805"/>
        <dbReference type="EC" id="2.7.7.65"/>
    </reaction>
</comment>
<dbReference type="SUPFAM" id="SSF52172">
    <property type="entry name" value="CheY-like"/>
    <property type="match status" value="1"/>
</dbReference>
<evidence type="ECO:0000256" key="3">
    <source>
        <dbReference type="PROSITE-ProRule" id="PRU00169"/>
    </source>
</evidence>
<dbReference type="InterPro" id="IPR029787">
    <property type="entry name" value="Nucleotide_cyclase"/>
</dbReference>
<feature type="domain" description="Response regulatory" evidence="4">
    <location>
        <begin position="6"/>
        <end position="121"/>
    </location>
</feature>
<dbReference type="PROSITE" id="PS50110">
    <property type="entry name" value="RESPONSE_REGULATORY"/>
    <property type="match status" value="1"/>
</dbReference>
<dbReference type="EC" id="2.7.7.65" evidence="1"/>
<dbReference type="SMART" id="SM00267">
    <property type="entry name" value="GGDEF"/>
    <property type="match status" value="1"/>
</dbReference>
<keyword evidence="3" id="KW-0597">Phosphoprotein</keyword>
<sequence>MIQRQTILLVDDEIHHLKVLIKAFLNDYRVLFARSGDEALQLVQQDAPDLIVLDVMMPEMDGYRLLELLRRDAALRQVPVIFLTGRDTEADERRGLEMGAVDYWTKPVSIDIARIRARNHLELKRHRDLLAKLAITDPLCNIANRRGFEDYLAREWRCAARAGQPVSLLMIDIDFFKAFNDHYGHPAGDQCLRQVAALIGSALSRPADLAARYGGEEFVCVLPETAAEGALVLANRVRDAVANSALMHGDSPLGERLTISLGVATLKPSTANEPADLIERADRALYDAKKAGRDRIAVADYERGSV</sequence>
<evidence type="ECO:0000259" key="4">
    <source>
        <dbReference type="PROSITE" id="PS50110"/>
    </source>
</evidence>
<dbReference type="Pfam" id="PF00072">
    <property type="entry name" value="Response_reg"/>
    <property type="match status" value="1"/>
</dbReference>
<evidence type="ECO:0000256" key="1">
    <source>
        <dbReference type="ARBA" id="ARBA00012528"/>
    </source>
</evidence>
<dbReference type="Pfam" id="PF00990">
    <property type="entry name" value="GGDEF"/>
    <property type="match status" value="1"/>
</dbReference>
<dbReference type="InterPro" id="IPR011006">
    <property type="entry name" value="CheY-like_superfamily"/>
</dbReference>
<dbReference type="EMBL" id="BMIJ01000007">
    <property type="protein sequence ID" value="GGC04955.1"/>
    <property type="molecule type" value="Genomic_DNA"/>
</dbReference>
<evidence type="ECO:0000313" key="6">
    <source>
        <dbReference type="EMBL" id="GGC04955.1"/>
    </source>
</evidence>
<reference evidence="7" key="1">
    <citation type="journal article" date="2019" name="Int. J. Syst. Evol. Microbiol.">
        <title>The Global Catalogue of Microorganisms (GCM) 10K type strain sequencing project: providing services to taxonomists for standard genome sequencing and annotation.</title>
        <authorList>
            <consortium name="The Broad Institute Genomics Platform"/>
            <consortium name="The Broad Institute Genome Sequencing Center for Infectious Disease"/>
            <person name="Wu L."/>
            <person name="Ma J."/>
        </authorList>
    </citation>
    <scope>NUCLEOTIDE SEQUENCE [LARGE SCALE GENOMIC DNA]</scope>
    <source>
        <strain evidence="7">CGMCC 1.15341</strain>
    </source>
</reference>
<feature type="modified residue" description="4-aspartylphosphate" evidence="3">
    <location>
        <position position="54"/>
    </location>
</feature>
<dbReference type="SMART" id="SM00448">
    <property type="entry name" value="REC"/>
    <property type="match status" value="1"/>
</dbReference>
<dbReference type="InterPro" id="IPR000160">
    <property type="entry name" value="GGDEF_dom"/>
</dbReference>
<gene>
    <name evidence="6" type="ORF">GCM10011352_33890</name>
</gene>
<name>A0ABQ1KTH6_9GAMM</name>
<comment type="caution">
    <text evidence="6">The sequence shown here is derived from an EMBL/GenBank/DDBJ whole genome shotgun (WGS) entry which is preliminary data.</text>
</comment>
<keyword evidence="7" id="KW-1185">Reference proteome</keyword>
<dbReference type="Proteomes" id="UP000629025">
    <property type="component" value="Unassembled WGS sequence"/>
</dbReference>
<dbReference type="Gene3D" id="3.30.70.270">
    <property type="match status" value="1"/>
</dbReference>
<feature type="domain" description="GGDEF" evidence="5">
    <location>
        <begin position="164"/>
        <end position="301"/>
    </location>
</feature>
<dbReference type="NCBIfam" id="TIGR00254">
    <property type="entry name" value="GGDEF"/>
    <property type="match status" value="1"/>
</dbReference>
<dbReference type="CDD" id="cd01949">
    <property type="entry name" value="GGDEF"/>
    <property type="match status" value="1"/>
</dbReference>
<accession>A0ABQ1KTH6</accession>
<dbReference type="PANTHER" id="PTHR45138">
    <property type="entry name" value="REGULATORY COMPONENTS OF SENSORY TRANSDUCTION SYSTEM"/>
    <property type="match status" value="1"/>
</dbReference>
<dbReference type="PROSITE" id="PS50887">
    <property type="entry name" value="GGDEF"/>
    <property type="match status" value="1"/>
</dbReference>
<dbReference type="InterPro" id="IPR050469">
    <property type="entry name" value="Diguanylate_Cyclase"/>
</dbReference>
<dbReference type="SUPFAM" id="SSF55073">
    <property type="entry name" value="Nucleotide cyclase"/>
    <property type="match status" value="1"/>
</dbReference>
<evidence type="ECO:0000256" key="2">
    <source>
        <dbReference type="ARBA" id="ARBA00034247"/>
    </source>
</evidence>
<evidence type="ECO:0000313" key="7">
    <source>
        <dbReference type="Proteomes" id="UP000629025"/>
    </source>
</evidence>